<protein>
    <submittedName>
        <fullName evidence="2">Glycosyltransferase family 4 protein</fullName>
    </submittedName>
</protein>
<dbReference type="PANTHER" id="PTHR45947">
    <property type="entry name" value="SULFOQUINOVOSYL TRANSFERASE SQD2"/>
    <property type="match status" value="1"/>
</dbReference>
<dbReference type="InterPro" id="IPR028098">
    <property type="entry name" value="Glyco_trans_4-like_N"/>
</dbReference>
<gene>
    <name evidence="2" type="ORF">FVR03_10500</name>
</gene>
<dbReference type="Proteomes" id="UP000321926">
    <property type="component" value="Unassembled WGS sequence"/>
</dbReference>
<comment type="caution">
    <text evidence="2">The sequence shown here is derived from an EMBL/GenBank/DDBJ whole genome shotgun (WGS) entry which is preliminary data.</text>
</comment>
<reference evidence="2 3" key="1">
    <citation type="submission" date="2019-08" db="EMBL/GenBank/DDBJ databases">
        <authorList>
            <person name="Shi S."/>
        </authorList>
    </citation>
    <scope>NUCLEOTIDE SEQUENCE [LARGE SCALE GENOMIC DNA]</scope>
    <source>
        <strain evidence="2 3">GY10130</strain>
    </source>
</reference>
<dbReference type="OrthoDB" id="9792269at2"/>
<dbReference type="InterPro" id="IPR050194">
    <property type="entry name" value="Glycosyltransferase_grp1"/>
</dbReference>
<dbReference type="GO" id="GO:0016757">
    <property type="term" value="F:glycosyltransferase activity"/>
    <property type="evidence" value="ECO:0007669"/>
    <property type="project" value="TreeGrafter"/>
</dbReference>
<evidence type="ECO:0000313" key="2">
    <source>
        <dbReference type="EMBL" id="TXK46763.1"/>
    </source>
</evidence>
<dbReference type="RefSeq" id="WP_147921703.1">
    <property type="nucleotide sequence ID" value="NZ_VRTY01000033.1"/>
</dbReference>
<name>A0A5C8KAC7_9BACT</name>
<dbReference type="AlphaFoldDB" id="A0A5C8KAC7"/>
<feature type="domain" description="Glycosyltransferase subfamily 4-like N-terminal" evidence="1">
    <location>
        <begin position="30"/>
        <end position="154"/>
    </location>
</feature>
<accession>A0A5C8KAC7</accession>
<dbReference type="SUPFAM" id="SSF53756">
    <property type="entry name" value="UDP-Glycosyltransferase/glycogen phosphorylase"/>
    <property type="match status" value="1"/>
</dbReference>
<sequence length="337" mass="37171">MKVLFVCSGNSKNFEIIPFIKEQGNSLVRQGIKVEYFPVIGKGLAGYYKAGKKLKKHLRRNRYDLIHAHFTLSGWSAVIGAAGKTPVVLSLMGSDAYGEYVGVNQVQFSSRINTLLTYLIQPFVKGIISKSQNIEDYVYLKHKSHIIPNGINRDKFRPDPAAGFSKDQKQVLFLGNAANPRKNFELVQKAVDLLNLPDITIVNPYPVAHHEIPNYLNAVNVLVVPSFMEGSPNVVKEAMACNCPIVSTDMGDVKWVLGDTPGCYVSSFEPEDFAQKLAKALQFSERHGRTNGEERIEELGLDAERVAARVISVYRKVLGQPQEVAAPNATAAIPVAS</sequence>
<evidence type="ECO:0000313" key="3">
    <source>
        <dbReference type="Proteomes" id="UP000321926"/>
    </source>
</evidence>
<dbReference type="Pfam" id="PF13439">
    <property type="entry name" value="Glyco_transf_4"/>
    <property type="match status" value="1"/>
</dbReference>
<dbReference type="EMBL" id="VRTY01000033">
    <property type="protein sequence ID" value="TXK46763.1"/>
    <property type="molecule type" value="Genomic_DNA"/>
</dbReference>
<keyword evidence="3" id="KW-1185">Reference proteome</keyword>
<proteinExistence type="predicted"/>
<evidence type="ECO:0000259" key="1">
    <source>
        <dbReference type="Pfam" id="PF13439"/>
    </source>
</evidence>
<dbReference type="PANTHER" id="PTHR45947:SF15">
    <property type="entry name" value="TEICHURONIC ACID BIOSYNTHESIS GLYCOSYLTRANSFERASE TUAC-RELATED"/>
    <property type="match status" value="1"/>
</dbReference>
<keyword evidence="2" id="KW-0808">Transferase</keyword>
<dbReference type="Gene3D" id="3.40.50.2000">
    <property type="entry name" value="Glycogen Phosphorylase B"/>
    <property type="match status" value="2"/>
</dbReference>
<organism evidence="2 3">
    <name type="scientific">Pontibacter qinzhouensis</name>
    <dbReference type="NCBI Taxonomy" id="2603253"/>
    <lineage>
        <taxon>Bacteria</taxon>
        <taxon>Pseudomonadati</taxon>
        <taxon>Bacteroidota</taxon>
        <taxon>Cytophagia</taxon>
        <taxon>Cytophagales</taxon>
        <taxon>Hymenobacteraceae</taxon>
        <taxon>Pontibacter</taxon>
    </lineage>
</organism>
<dbReference type="Pfam" id="PF13692">
    <property type="entry name" value="Glyco_trans_1_4"/>
    <property type="match status" value="1"/>
</dbReference>